<proteinExistence type="predicted"/>
<dbReference type="GO" id="GO:0016853">
    <property type="term" value="F:isomerase activity"/>
    <property type="evidence" value="ECO:0007669"/>
    <property type="project" value="UniProtKB-KW"/>
</dbReference>
<name>A0A1D2MII8_ORCCI</name>
<reference evidence="2 3" key="1">
    <citation type="journal article" date="2016" name="Genome Biol. Evol.">
        <title>Gene Family Evolution Reflects Adaptation to Soil Environmental Stressors in the Genome of the Collembolan Orchesella cincta.</title>
        <authorList>
            <person name="Faddeeva-Vakhrusheva A."/>
            <person name="Derks M.F."/>
            <person name="Anvar S.Y."/>
            <person name="Agamennone V."/>
            <person name="Suring W."/>
            <person name="Smit S."/>
            <person name="van Straalen N.M."/>
            <person name="Roelofs D."/>
        </authorList>
    </citation>
    <scope>NUCLEOTIDE SEQUENCE [LARGE SCALE GENOMIC DNA]</scope>
    <source>
        <tissue evidence="2">Mixed pool</tissue>
    </source>
</reference>
<evidence type="ECO:0000259" key="1">
    <source>
        <dbReference type="PROSITE" id="PS50172"/>
    </source>
</evidence>
<accession>A0A1D2MII8</accession>
<dbReference type="Gene3D" id="3.40.50.10190">
    <property type="entry name" value="BRCT domain"/>
    <property type="match status" value="1"/>
</dbReference>
<dbReference type="InterPro" id="IPR001357">
    <property type="entry name" value="BRCT_dom"/>
</dbReference>
<dbReference type="PROSITE" id="PS50172">
    <property type="entry name" value="BRCT"/>
    <property type="match status" value="1"/>
</dbReference>
<dbReference type="EMBL" id="LJIJ01001147">
    <property type="protein sequence ID" value="ODM92799.1"/>
    <property type="molecule type" value="Genomic_DNA"/>
</dbReference>
<sequence>MIKKKPCARKSTGGYYPIRFPLVSVVNTSEFPAGGTSSSGPLLFPLELPENPKFMLSREKMSNLHQDIAEDIINDLGGSIIDKEDEFDPDAVALIADRLGSSEKVVCSIAAGIPILKMRYLEKSAKARRFIRVKQRHVWQEADVKPTEREERKLVRASYNWLIAQRQDGKKGVMFGKKFFLLPAPQSRMETSRRMIEAAGVSWWMIEKTQPLSSRIRRLAKK</sequence>
<organism evidence="2 3">
    <name type="scientific">Orchesella cincta</name>
    <name type="common">Springtail</name>
    <name type="synonym">Podura cincta</name>
    <dbReference type="NCBI Taxonomy" id="48709"/>
    <lineage>
        <taxon>Eukaryota</taxon>
        <taxon>Metazoa</taxon>
        <taxon>Ecdysozoa</taxon>
        <taxon>Arthropoda</taxon>
        <taxon>Hexapoda</taxon>
        <taxon>Collembola</taxon>
        <taxon>Entomobryomorpha</taxon>
        <taxon>Entomobryoidea</taxon>
        <taxon>Orchesellidae</taxon>
        <taxon>Orchesellinae</taxon>
        <taxon>Orchesella</taxon>
    </lineage>
</organism>
<protein>
    <submittedName>
        <fullName evidence="2">DNA topoisomerase 2-binding protein 1</fullName>
    </submittedName>
</protein>
<feature type="domain" description="BRCT" evidence="1">
    <location>
        <begin position="54"/>
        <end position="138"/>
    </location>
</feature>
<dbReference type="Proteomes" id="UP000094527">
    <property type="component" value="Unassembled WGS sequence"/>
</dbReference>
<dbReference type="OrthoDB" id="6426401at2759"/>
<keyword evidence="3" id="KW-1185">Reference proteome</keyword>
<dbReference type="STRING" id="48709.A0A1D2MII8"/>
<evidence type="ECO:0000313" key="2">
    <source>
        <dbReference type="EMBL" id="ODM92799.1"/>
    </source>
</evidence>
<evidence type="ECO:0000313" key="3">
    <source>
        <dbReference type="Proteomes" id="UP000094527"/>
    </source>
</evidence>
<dbReference type="SUPFAM" id="SSF52113">
    <property type="entry name" value="BRCT domain"/>
    <property type="match status" value="1"/>
</dbReference>
<dbReference type="SMART" id="SM00292">
    <property type="entry name" value="BRCT"/>
    <property type="match status" value="1"/>
</dbReference>
<dbReference type="AlphaFoldDB" id="A0A1D2MII8"/>
<dbReference type="InterPro" id="IPR036420">
    <property type="entry name" value="BRCT_dom_sf"/>
</dbReference>
<gene>
    <name evidence="2" type="ORF">Ocin01_13883</name>
</gene>
<comment type="caution">
    <text evidence="2">The sequence shown here is derived from an EMBL/GenBank/DDBJ whole genome shotgun (WGS) entry which is preliminary data.</text>
</comment>
<keyword evidence="2" id="KW-0413">Isomerase</keyword>